<reference evidence="2 3" key="2">
    <citation type="journal article" date="2018" name="Plant J.">
        <title>The Physcomitrella patens chromosome-scale assembly reveals moss genome structure and evolution.</title>
        <authorList>
            <person name="Lang D."/>
            <person name="Ullrich K.K."/>
            <person name="Murat F."/>
            <person name="Fuchs J."/>
            <person name="Jenkins J."/>
            <person name="Haas F.B."/>
            <person name="Piednoel M."/>
            <person name="Gundlach H."/>
            <person name="Van Bel M."/>
            <person name="Meyberg R."/>
            <person name="Vives C."/>
            <person name="Morata J."/>
            <person name="Symeonidi A."/>
            <person name="Hiss M."/>
            <person name="Muchero W."/>
            <person name="Kamisugi Y."/>
            <person name="Saleh O."/>
            <person name="Blanc G."/>
            <person name="Decker E.L."/>
            <person name="van Gessel N."/>
            <person name="Grimwood J."/>
            <person name="Hayes R.D."/>
            <person name="Graham S.W."/>
            <person name="Gunter L.E."/>
            <person name="McDaniel S.F."/>
            <person name="Hoernstein S.N.W."/>
            <person name="Larsson A."/>
            <person name="Li F.W."/>
            <person name="Perroud P.F."/>
            <person name="Phillips J."/>
            <person name="Ranjan P."/>
            <person name="Rokshar D.S."/>
            <person name="Rothfels C.J."/>
            <person name="Schneider L."/>
            <person name="Shu S."/>
            <person name="Stevenson D.W."/>
            <person name="Thummler F."/>
            <person name="Tillich M."/>
            <person name="Villarreal Aguilar J.C."/>
            <person name="Widiez T."/>
            <person name="Wong G.K."/>
            <person name="Wymore A."/>
            <person name="Zhang Y."/>
            <person name="Zimmer A.D."/>
            <person name="Quatrano R.S."/>
            <person name="Mayer K.F.X."/>
            <person name="Goodstein D."/>
            <person name="Casacuberta J.M."/>
            <person name="Vandepoele K."/>
            <person name="Reski R."/>
            <person name="Cuming A.C."/>
            <person name="Tuskan G.A."/>
            <person name="Maumus F."/>
            <person name="Salse J."/>
            <person name="Schmutz J."/>
            <person name="Rensing S.A."/>
        </authorList>
    </citation>
    <scope>NUCLEOTIDE SEQUENCE [LARGE SCALE GENOMIC DNA]</scope>
    <source>
        <strain evidence="2 3">cv. Gransden 2004</strain>
    </source>
</reference>
<dbReference type="GeneID" id="112282568"/>
<organism evidence="2 3">
    <name type="scientific">Physcomitrium patens</name>
    <name type="common">Spreading-leaved earth moss</name>
    <name type="synonym">Physcomitrella patens</name>
    <dbReference type="NCBI Taxonomy" id="3218"/>
    <lineage>
        <taxon>Eukaryota</taxon>
        <taxon>Viridiplantae</taxon>
        <taxon>Streptophyta</taxon>
        <taxon>Embryophyta</taxon>
        <taxon>Bryophyta</taxon>
        <taxon>Bryophytina</taxon>
        <taxon>Bryopsida</taxon>
        <taxon>Funariidae</taxon>
        <taxon>Funariales</taxon>
        <taxon>Funariaceae</taxon>
        <taxon>Physcomitrium</taxon>
    </lineage>
</organism>
<dbReference type="AlphaFoldDB" id="A0A7I4DTW2"/>
<dbReference type="GO" id="GO:0005634">
    <property type="term" value="C:nucleus"/>
    <property type="evidence" value="ECO:0000318"/>
    <property type="project" value="GO_Central"/>
</dbReference>
<accession>A0A7I4DTW2</accession>
<feature type="region of interest" description="Disordered" evidence="1">
    <location>
        <begin position="866"/>
        <end position="885"/>
    </location>
</feature>
<feature type="region of interest" description="Disordered" evidence="1">
    <location>
        <begin position="280"/>
        <end position="448"/>
    </location>
</feature>
<sequence length="885" mass="95814">MWTRAPSVTSDYFVAHSLALNREGAGEARPRFQAEVRELEDTEPSALDHIISRTLIIHHDLPEVADRFKGLPETGGFSNVDATPSYMSSSESISVSKVGLVYPVETSRMSVGCMRKERSQLDDMQSPIVNAHIPASDQELETLFWSLPSKRRKIVYNYADGLGARTALSESELAAEALTPEACQGSDLTAEQHMADQDSPKSSTLEDIDCAAHVCTSRGTTEVAAPQCSSGEKPVEQGNLDQVPARWQVDVHFSSEQNVAARGTKSPGCDDTHSASQILLSTGRTRKDSQVNTPTRNIQPESTILQTSRKRKTMASGSGGWLQLSLGRSRQSYQSPEDEPVGEQLESERSPMQIPPSSSADPPQLGIRDFFKLGGSSEDEGTSRRHPADVHGSTVVRNTSSPYRAQPATSTHSGESFRRYPDINPESGFRSGLSRPLFLEPRPRSRDSSLAVPYSLVPRAVQPSPANVGNSEHFLSPSTPILQRGYPPPALTNLTTLPYHTAPVLQQVRSELTESAPANTWRSSGHQPSDSGAGSGSGQYCEGFQKRLSAPPSWMPSPQDPPRTPPNNVELLNTTNQTLFRDWSGSLPGSSGGASTSLLSVQPPLTQNVYPEAAWHNLLQRVGGKNLNMPSGFGTSPSSLRPGAESMMPGADREEYLEALKRAVERFQGTDQGSKDDPLTELQRMHRNAMYPPAQLQAGPALDPSTDTSLAKFFGTPSSSGSKGRAPPPVSSSEKQKRVLRPHAPRPGLWFTLQASNSQPEASPLQQIPAGYVRVVDDSMTVAAVKKYLVNKLGLDNEDEVELTCNGQPLVPSIPLQQVRDGIWQAPITKVANPCTSRLLSEGRAWKAPDGSVAHVGDVVMVITYGRRPERPPTSTSQDVPAKPS</sequence>
<dbReference type="EnsemblPlants" id="Pp3c5_26550V3.6">
    <property type="protein sequence ID" value="Pp3c5_26550V3.6"/>
    <property type="gene ID" value="Pp3c5_26550"/>
</dbReference>
<gene>
    <name evidence="2" type="primary">LOC112282568</name>
</gene>
<keyword evidence="3" id="KW-1185">Reference proteome</keyword>
<evidence type="ECO:0000256" key="1">
    <source>
        <dbReference type="SAM" id="MobiDB-lite"/>
    </source>
</evidence>
<dbReference type="PANTHER" id="PTHR47290:SF4">
    <property type="entry name" value="RING FINGER PROTEIN"/>
    <property type="match status" value="1"/>
</dbReference>
<dbReference type="Gene3D" id="3.10.20.90">
    <property type="entry name" value="Phosphatidylinositol 3-kinase Catalytic Subunit, Chain A, domain 1"/>
    <property type="match status" value="1"/>
</dbReference>
<protein>
    <recommendedName>
        <fullName evidence="4">Ubiquitin-like domain-containing protein</fullName>
    </recommendedName>
</protein>
<dbReference type="InterPro" id="IPR044171">
    <property type="entry name" value="LAX2-like"/>
</dbReference>
<dbReference type="Proteomes" id="UP000006727">
    <property type="component" value="Chromosome 5"/>
</dbReference>
<feature type="region of interest" description="Disordered" evidence="1">
    <location>
        <begin position="513"/>
        <end position="570"/>
    </location>
</feature>
<dbReference type="OrthoDB" id="1932457at2759"/>
<feature type="compositionally biased region" description="Pro residues" evidence="1">
    <location>
        <begin position="553"/>
        <end position="565"/>
    </location>
</feature>
<dbReference type="EMBL" id="ABEU02000005">
    <property type="status" value="NOT_ANNOTATED_CDS"/>
    <property type="molecule type" value="Genomic_DNA"/>
</dbReference>
<dbReference type="Gramene" id="Pp3c5_26550V3.6">
    <property type="protein sequence ID" value="Pp3c5_26550V3.6"/>
    <property type="gene ID" value="Pp3c5_26550"/>
</dbReference>
<name>A0A7I4DTW2_PHYPA</name>
<dbReference type="Gramene" id="Pp3c5_26550V3.5">
    <property type="protein sequence ID" value="Pp3c5_26550V3.5"/>
    <property type="gene ID" value="Pp3c5_26550"/>
</dbReference>
<dbReference type="KEGG" id="ppp:112282568"/>
<reference evidence="2 3" key="1">
    <citation type="journal article" date="2008" name="Science">
        <title>The Physcomitrella genome reveals evolutionary insights into the conquest of land by plants.</title>
        <authorList>
            <person name="Rensing S."/>
            <person name="Lang D."/>
            <person name="Zimmer A."/>
            <person name="Terry A."/>
            <person name="Salamov A."/>
            <person name="Shapiro H."/>
            <person name="Nishiyama T."/>
            <person name="Perroud P.-F."/>
            <person name="Lindquist E."/>
            <person name="Kamisugi Y."/>
            <person name="Tanahashi T."/>
            <person name="Sakakibara K."/>
            <person name="Fujita T."/>
            <person name="Oishi K."/>
            <person name="Shin-I T."/>
            <person name="Kuroki Y."/>
            <person name="Toyoda A."/>
            <person name="Suzuki Y."/>
            <person name="Hashimoto A."/>
            <person name="Yamaguchi K."/>
            <person name="Sugano A."/>
            <person name="Kohara Y."/>
            <person name="Fujiyama A."/>
            <person name="Anterola A."/>
            <person name="Aoki S."/>
            <person name="Ashton N."/>
            <person name="Barbazuk W.B."/>
            <person name="Barker E."/>
            <person name="Bennetzen J."/>
            <person name="Bezanilla M."/>
            <person name="Blankenship R."/>
            <person name="Cho S.H."/>
            <person name="Dutcher S."/>
            <person name="Estelle M."/>
            <person name="Fawcett J.A."/>
            <person name="Gundlach H."/>
            <person name="Hanada K."/>
            <person name="Heyl A."/>
            <person name="Hicks K.A."/>
            <person name="Hugh J."/>
            <person name="Lohr M."/>
            <person name="Mayer K."/>
            <person name="Melkozernov A."/>
            <person name="Murata T."/>
            <person name="Nelson D."/>
            <person name="Pils B."/>
            <person name="Prigge M."/>
            <person name="Reiss B."/>
            <person name="Renner T."/>
            <person name="Rombauts S."/>
            <person name="Rushton P."/>
            <person name="Sanderfoot A."/>
            <person name="Schween G."/>
            <person name="Shiu S.-H."/>
            <person name="Stueber K."/>
            <person name="Theodoulou F.L."/>
            <person name="Tu H."/>
            <person name="Van de Peer Y."/>
            <person name="Verrier P.J."/>
            <person name="Waters E."/>
            <person name="Wood A."/>
            <person name="Yang L."/>
            <person name="Cove D."/>
            <person name="Cuming A."/>
            <person name="Hasebe M."/>
            <person name="Lucas S."/>
            <person name="Mishler D.B."/>
            <person name="Reski R."/>
            <person name="Grigoriev I."/>
            <person name="Quatrano R.S."/>
            <person name="Boore J.L."/>
        </authorList>
    </citation>
    <scope>NUCLEOTIDE SEQUENCE [LARGE SCALE GENOMIC DNA]</scope>
    <source>
        <strain evidence="2 3">cv. Gransden 2004</strain>
    </source>
</reference>
<proteinExistence type="predicted"/>
<evidence type="ECO:0008006" key="4">
    <source>
        <dbReference type="Google" id="ProtNLM"/>
    </source>
</evidence>
<reference evidence="2" key="3">
    <citation type="submission" date="2020-12" db="UniProtKB">
        <authorList>
            <consortium name="EnsemblPlants"/>
        </authorList>
    </citation>
    <scope>IDENTIFICATION</scope>
</reference>
<dbReference type="RefSeq" id="XP_024376082.1">
    <property type="nucleotide sequence ID" value="XM_024520314.2"/>
</dbReference>
<dbReference type="PANTHER" id="PTHR47290">
    <property type="entry name" value="RING FINGER PROTEIN"/>
    <property type="match status" value="1"/>
</dbReference>
<feature type="compositionally biased region" description="Polar residues" evidence="1">
    <location>
        <begin position="395"/>
        <end position="414"/>
    </location>
</feature>
<dbReference type="EnsemblPlants" id="Pp3c5_26550V3.4">
    <property type="protein sequence ID" value="Pp3c5_26550V3.4"/>
    <property type="gene ID" value="Pp3c5_26550"/>
</dbReference>
<evidence type="ECO:0000313" key="3">
    <source>
        <dbReference type="Proteomes" id="UP000006727"/>
    </source>
</evidence>
<feature type="region of interest" description="Disordered" evidence="1">
    <location>
        <begin position="695"/>
        <end position="743"/>
    </location>
</feature>
<evidence type="ECO:0000313" key="2">
    <source>
        <dbReference type="EnsemblPlants" id="Pp3c5_26550V3.4"/>
    </source>
</evidence>
<feature type="compositionally biased region" description="Polar residues" evidence="1">
    <location>
        <begin position="516"/>
        <end position="532"/>
    </location>
</feature>
<dbReference type="GO" id="GO:0006355">
    <property type="term" value="P:regulation of DNA-templated transcription"/>
    <property type="evidence" value="ECO:0000318"/>
    <property type="project" value="GO_Central"/>
</dbReference>
<dbReference type="Gramene" id="Pp3c5_26550V3.4">
    <property type="protein sequence ID" value="Pp3c5_26550V3.4"/>
    <property type="gene ID" value="Pp3c5_26550"/>
</dbReference>
<dbReference type="RefSeq" id="XP_024376083.1">
    <property type="nucleotide sequence ID" value="XM_024520315.2"/>
</dbReference>
<feature type="compositionally biased region" description="Polar residues" evidence="1">
    <location>
        <begin position="290"/>
        <end position="307"/>
    </location>
</feature>
<dbReference type="EnsemblPlants" id="Pp3c5_26550V3.5">
    <property type="protein sequence ID" value="Pp3c5_26550V3.5"/>
    <property type="gene ID" value="Pp3c5_26550"/>
</dbReference>